<dbReference type="AlphaFoldDB" id="A0AAD4NFM4"/>
<evidence type="ECO:0000256" key="5">
    <source>
        <dbReference type="ARBA" id="ARBA00023136"/>
    </source>
</evidence>
<dbReference type="Proteomes" id="UP001201812">
    <property type="component" value="Unassembled WGS sequence"/>
</dbReference>
<dbReference type="EMBL" id="JAKKPZ010000001">
    <property type="protein sequence ID" value="KAI1728591.1"/>
    <property type="molecule type" value="Genomic_DNA"/>
</dbReference>
<dbReference type="GO" id="GO:0005829">
    <property type="term" value="C:cytosol"/>
    <property type="evidence" value="ECO:0007669"/>
    <property type="project" value="UniProtKB-SubCell"/>
</dbReference>
<dbReference type="GO" id="GO:0072659">
    <property type="term" value="P:protein localization to plasma membrane"/>
    <property type="evidence" value="ECO:0007669"/>
    <property type="project" value="TreeGrafter"/>
</dbReference>
<evidence type="ECO:0000313" key="8">
    <source>
        <dbReference type="Proteomes" id="UP001201812"/>
    </source>
</evidence>
<dbReference type="GO" id="GO:0046854">
    <property type="term" value="P:phosphatidylinositol phosphate biosynthetic process"/>
    <property type="evidence" value="ECO:0007669"/>
    <property type="project" value="TreeGrafter"/>
</dbReference>
<evidence type="ECO:0000313" key="7">
    <source>
        <dbReference type="EMBL" id="KAI1728591.1"/>
    </source>
</evidence>
<keyword evidence="5" id="KW-0472">Membrane</keyword>
<evidence type="ECO:0000256" key="2">
    <source>
        <dbReference type="ARBA" id="ARBA00004514"/>
    </source>
</evidence>
<keyword evidence="3" id="KW-1003">Cell membrane</keyword>
<evidence type="ECO:0000256" key="6">
    <source>
        <dbReference type="ARBA" id="ARBA00034482"/>
    </source>
</evidence>
<comment type="caution">
    <text evidence="7">The sequence shown here is derived from an EMBL/GenBank/DDBJ whole genome shotgun (WGS) entry which is preliminary data.</text>
</comment>
<keyword evidence="8" id="KW-1185">Reference proteome</keyword>
<keyword evidence="4" id="KW-0963">Cytoplasm</keyword>
<evidence type="ECO:0000256" key="3">
    <source>
        <dbReference type="ARBA" id="ARBA00022475"/>
    </source>
</evidence>
<dbReference type="PANTHER" id="PTHR31220:SF1">
    <property type="entry name" value="GH21176P"/>
    <property type="match status" value="1"/>
</dbReference>
<accession>A0AAD4NFM4</accession>
<evidence type="ECO:0000256" key="4">
    <source>
        <dbReference type="ARBA" id="ARBA00022490"/>
    </source>
</evidence>
<evidence type="ECO:0000256" key="1">
    <source>
        <dbReference type="ARBA" id="ARBA00004236"/>
    </source>
</evidence>
<sequence>MNNEQLEDWIASLNELWKTPEKKFENWRKIMMDVAPNMQILINYMSVNFEDVRLSQPIIAQLLALYYKLGVARCFVLQLVPGLINSYLISLSKKWRNCADVFEMFFLAIYNEEILAGGTGSPSMVKKVEEIRIPSVHYPSIYHDPAKLNTLPPEILQLKFNSNKACVQNTVRVGPYPAVDRIIAENRYLILTRLIRAVNSLMNQMAVDVVCRSMCLSLLNICRSGFSFNESDFRQRILKESASEEIFGDFARKTRISVSPHFLIECLNGINFSLFNGQADIALRALDAIHQRAQYEMFPDVLLETNALRNSLLDPHTLKMLIDSEKIGC</sequence>
<dbReference type="PANTHER" id="PTHR31220">
    <property type="entry name" value="HYCCIN RELATED"/>
    <property type="match status" value="1"/>
</dbReference>
<reference evidence="7" key="1">
    <citation type="submission" date="2022-01" db="EMBL/GenBank/DDBJ databases">
        <title>Genome Sequence Resource for Two Populations of Ditylenchus destructor, the Migratory Endoparasitic Phytonematode.</title>
        <authorList>
            <person name="Zhang H."/>
            <person name="Lin R."/>
            <person name="Xie B."/>
        </authorList>
    </citation>
    <scope>NUCLEOTIDE SEQUENCE</scope>
    <source>
        <strain evidence="7">BazhouSP</strain>
    </source>
</reference>
<organism evidence="7 8">
    <name type="scientific">Ditylenchus destructor</name>
    <dbReference type="NCBI Taxonomy" id="166010"/>
    <lineage>
        <taxon>Eukaryota</taxon>
        <taxon>Metazoa</taxon>
        <taxon>Ecdysozoa</taxon>
        <taxon>Nematoda</taxon>
        <taxon>Chromadorea</taxon>
        <taxon>Rhabditida</taxon>
        <taxon>Tylenchina</taxon>
        <taxon>Tylenchomorpha</taxon>
        <taxon>Sphaerularioidea</taxon>
        <taxon>Anguinidae</taxon>
        <taxon>Anguininae</taxon>
        <taxon>Ditylenchus</taxon>
    </lineage>
</organism>
<proteinExistence type="inferred from homology"/>
<dbReference type="Pfam" id="PF09790">
    <property type="entry name" value="Hyccin"/>
    <property type="match status" value="1"/>
</dbReference>
<dbReference type="GO" id="GO:0005886">
    <property type="term" value="C:plasma membrane"/>
    <property type="evidence" value="ECO:0007669"/>
    <property type="project" value="UniProtKB-SubCell"/>
</dbReference>
<comment type="subcellular location">
    <subcellularLocation>
        <location evidence="1">Cell membrane</location>
    </subcellularLocation>
    <subcellularLocation>
        <location evidence="2">Cytoplasm</location>
        <location evidence="2">Cytosol</location>
    </subcellularLocation>
</comment>
<protein>
    <submittedName>
        <fullName evidence="7">Hyccin domain-containing protein</fullName>
    </submittedName>
</protein>
<gene>
    <name evidence="7" type="ORF">DdX_00786</name>
</gene>
<dbReference type="InterPro" id="IPR018619">
    <property type="entry name" value="Hyccin"/>
</dbReference>
<comment type="similarity">
    <text evidence="6">Belongs to the Hyccin family.</text>
</comment>
<name>A0AAD4NFM4_9BILA</name>